<proteinExistence type="predicted"/>
<feature type="domain" description="KaiB" evidence="1">
    <location>
        <begin position="3"/>
        <end position="84"/>
    </location>
</feature>
<dbReference type="PANTHER" id="PTHR41709:SF2">
    <property type="entry name" value="CIRCADIAN CLOCK PROTEIN KAIB2"/>
    <property type="match status" value="1"/>
</dbReference>
<dbReference type="CDD" id="cd02978">
    <property type="entry name" value="KaiB_like"/>
    <property type="match status" value="1"/>
</dbReference>
<dbReference type="SUPFAM" id="SSF52833">
    <property type="entry name" value="Thioredoxin-like"/>
    <property type="match status" value="1"/>
</dbReference>
<dbReference type="InterPro" id="IPR036249">
    <property type="entry name" value="Thioredoxin-like_sf"/>
</dbReference>
<gene>
    <name evidence="2" type="ORF">Q4T40_02835</name>
</gene>
<dbReference type="RefSeq" id="WP_413778730.1">
    <property type="nucleotide sequence ID" value="NZ_JAUOZS010000001.1"/>
</dbReference>
<dbReference type="Pfam" id="PF07689">
    <property type="entry name" value="KaiB"/>
    <property type="match status" value="1"/>
</dbReference>
<evidence type="ECO:0000313" key="3">
    <source>
        <dbReference type="Proteomes" id="UP001254848"/>
    </source>
</evidence>
<sequence length="91" mass="9959">MLYLFIAGSTLRSQRAVANMMRMCDEAAISADRLKIIDIFEQPALAKTEQIVAVPTLVRKLPEPVRLFIGDLADREEIMAAIGPQSWGAGG</sequence>
<comment type="caution">
    <text evidence="2">The sequence shown here is derived from an EMBL/GenBank/DDBJ whole genome shotgun (WGS) entry which is preliminary data.</text>
</comment>
<dbReference type="InterPro" id="IPR039022">
    <property type="entry name" value="KaiB-like"/>
</dbReference>
<reference evidence="2 3" key="1">
    <citation type="submission" date="2023-07" db="EMBL/GenBank/DDBJ databases">
        <title>The novel representative of Negativicutes class, Anaeroselena agilis gen. nov. sp. nov.</title>
        <authorList>
            <person name="Prokofeva M.I."/>
            <person name="Elcheninov A.G."/>
            <person name="Klyukina A."/>
            <person name="Kublanov I.V."/>
            <person name="Frolov E.N."/>
            <person name="Podosokorskaya O.A."/>
        </authorList>
    </citation>
    <scope>NUCLEOTIDE SEQUENCE [LARGE SCALE GENOMIC DNA]</scope>
    <source>
        <strain evidence="2 3">4137-cl</strain>
    </source>
</reference>
<dbReference type="SMART" id="SM01248">
    <property type="entry name" value="KaiB"/>
    <property type="match status" value="1"/>
</dbReference>
<dbReference type="PANTHER" id="PTHR41709">
    <property type="entry name" value="KAIB-LIKE PROTEIN 1"/>
    <property type="match status" value="1"/>
</dbReference>
<dbReference type="InterPro" id="IPR011649">
    <property type="entry name" value="KaiB_domain"/>
</dbReference>
<accession>A0ABU3NTP0</accession>
<dbReference type="EMBL" id="JAUOZS010000001">
    <property type="protein sequence ID" value="MDT8900172.1"/>
    <property type="molecule type" value="Genomic_DNA"/>
</dbReference>
<evidence type="ECO:0000259" key="1">
    <source>
        <dbReference type="SMART" id="SM01248"/>
    </source>
</evidence>
<organism evidence="2 3">
    <name type="scientific">Anaeroselena agilis</name>
    <dbReference type="NCBI Taxonomy" id="3063788"/>
    <lineage>
        <taxon>Bacteria</taxon>
        <taxon>Bacillati</taxon>
        <taxon>Bacillota</taxon>
        <taxon>Negativicutes</taxon>
        <taxon>Acetonemataceae</taxon>
        <taxon>Anaeroselena</taxon>
    </lineage>
</organism>
<name>A0ABU3NTP0_9FIRM</name>
<protein>
    <submittedName>
        <fullName evidence="2">Circadian clock KaiB family protein</fullName>
    </submittedName>
</protein>
<dbReference type="Proteomes" id="UP001254848">
    <property type="component" value="Unassembled WGS sequence"/>
</dbReference>
<dbReference type="Gene3D" id="3.40.30.10">
    <property type="entry name" value="Glutaredoxin"/>
    <property type="match status" value="1"/>
</dbReference>
<keyword evidence="3" id="KW-1185">Reference proteome</keyword>
<evidence type="ECO:0000313" key="2">
    <source>
        <dbReference type="EMBL" id="MDT8900172.1"/>
    </source>
</evidence>